<dbReference type="PANTHER" id="PTHR23519:SF1">
    <property type="entry name" value="AUTOPHAGY-RELATED PROTEIN 22"/>
    <property type="match status" value="1"/>
</dbReference>
<feature type="transmembrane region" description="Helical" evidence="6">
    <location>
        <begin position="360"/>
        <end position="385"/>
    </location>
</feature>
<dbReference type="InterPro" id="IPR020846">
    <property type="entry name" value="MFS_dom"/>
</dbReference>
<dbReference type="InterPro" id="IPR024671">
    <property type="entry name" value="Atg22-like"/>
</dbReference>
<feature type="transmembrane region" description="Helical" evidence="6">
    <location>
        <begin position="104"/>
        <end position="124"/>
    </location>
</feature>
<gene>
    <name evidence="8" type="ORF">ACFOUO_01415</name>
</gene>
<dbReference type="PANTHER" id="PTHR23519">
    <property type="entry name" value="AUTOPHAGY-RELATED PROTEIN 22"/>
    <property type="match status" value="1"/>
</dbReference>
<feature type="transmembrane region" description="Helical" evidence="6">
    <location>
        <begin position="145"/>
        <end position="165"/>
    </location>
</feature>
<dbReference type="Pfam" id="PF11700">
    <property type="entry name" value="ATG22"/>
    <property type="match status" value="1"/>
</dbReference>
<feature type="transmembrane region" description="Helical" evidence="6">
    <location>
        <begin position="48"/>
        <end position="67"/>
    </location>
</feature>
<dbReference type="SUPFAM" id="SSF103473">
    <property type="entry name" value="MFS general substrate transporter"/>
    <property type="match status" value="1"/>
</dbReference>
<dbReference type="EMBL" id="JBHSAP010000004">
    <property type="protein sequence ID" value="MFC4075464.1"/>
    <property type="molecule type" value="Genomic_DNA"/>
</dbReference>
<keyword evidence="3 6" id="KW-0812">Transmembrane</keyword>
<evidence type="ECO:0000256" key="5">
    <source>
        <dbReference type="ARBA" id="ARBA00023136"/>
    </source>
</evidence>
<feature type="transmembrane region" description="Helical" evidence="6">
    <location>
        <begin position="272"/>
        <end position="290"/>
    </location>
</feature>
<feature type="transmembrane region" description="Helical" evidence="6">
    <location>
        <begin position="177"/>
        <end position="197"/>
    </location>
</feature>
<name>A0ABV8JHN5_9BACL</name>
<dbReference type="InterPro" id="IPR050495">
    <property type="entry name" value="ATG22/LtaA_families"/>
</dbReference>
<feature type="transmembrane region" description="Helical" evidence="6">
    <location>
        <begin position="302"/>
        <end position="320"/>
    </location>
</feature>
<keyword evidence="2" id="KW-0813">Transport</keyword>
<dbReference type="Gene3D" id="1.20.1250.20">
    <property type="entry name" value="MFS general substrate transporter like domains"/>
    <property type="match status" value="1"/>
</dbReference>
<evidence type="ECO:0000313" key="9">
    <source>
        <dbReference type="Proteomes" id="UP001595843"/>
    </source>
</evidence>
<comment type="subcellular location">
    <subcellularLocation>
        <location evidence="1">Cell membrane</location>
        <topology evidence="1">Multi-pass membrane protein</topology>
    </subcellularLocation>
</comment>
<evidence type="ECO:0000256" key="4">
    <source>
        <dbReference type="ARBA" id="ARBA00022989"/>
    </source>
</evidence>
<feature type="transmembrane region" description="Helical" evidence="6">
    <location>
        <begin position="237"/>
        <end position="260"/>
    </location>
</feature>
<keyword evidence="4 6" id="KW-1133">Transmembrane helix</keyword>
<keyword evidence="5 6" id="KW-0472">Membrane</keyword>
<dbReference type="Proteomes" id="UP001595843">
    <property type="component" value="Unassembled WGS sequence"/>
</dbReference>
<evidence type="ECO:0000256" key="6">
    <source>
        <dbReference type="SAM" id="Phobius"/>
    </source>
</evidence>
<feature type="transmembrane region" description="Helical" evidence="6">
    <location>
        <begin position="391"/>
        <end position="410"/>
    </location>
</feature>
<evidence type="ECO:0000256" key="3">
    <source>
        <dbReference type="ARBA" id="ARBA00022692"/>
    </source>
</evidence>
<proteinExistence type="predicted"/>
<dbReference type="InterPro" id="IPR036259">
    <property type="entry name" value="MFS_trans_sf"/>
</dbReference>
<evidence type="ECO:0000256" key="1">
    <source>
        <dbReference type="ARBA" id="ARBA00004651"/>
    </source>
</evidence>
<sequence>MNQKAVRAWVMYDWANSAFATTVMAAIMPIFYADVAADSLAPTTKTAYWGYTQSLALALVFFLSPMLGAIADATKSKRAFLRFFTYMGVVSSLLLTFIGHGDWALASFLVILGTLAFSGGNVFYDAFLSDLVPEGKRDRISSRGYAFGYIGGGILLAVNLAAITFPEAFLLPDSLTATKLSFLSVGIWWFVFSIPFFRHVKEARPQAIQKQKPLSLAVAGFRSTLTTLRHLGRYPELLKFLIAFLFFSDGINTIIKMATIYGREIGIGQTDLIAALLITQFVGIPCTLLFGKVAERLGSMPTLIITLFIYLLIVSIGYFMQTALHFYLLAVMVGLVQGGSQALSRSIFSRLIPIHRNAEFFGFYGLSGKFASIFGPAVFGFIGQITGSSRFGIISLSLFFLIGIGMLFMVKLDKGRLEAVAAYQKEAGDLASPTG</sequence>
<dbReference type="PROSITE" id="PS50850">
    <property type="entry name" value="MFS"/>
    <property type="match status" value="1"/>
</dbReference>
<dbReference type="RefSeq" id="WP_380701403.1">
    <property type="nucleotide sequence ID" value="NZ_JBHSAP010000004.1"/>
</dbReference>
<reference evidence="9" key="1">
    <citation type="journal article" date="2019" name="Int. J. Syst. Evol. Microbiol.">
        <title>The Global Catalogue of Microorganisms (GCM) 10K type strain sequencing project: providing services to taxonomists for standard genome sequencing and annotation.</title>
        <authorList>
            <consortium name="The Broad Institute Genomics Platform"/>
            <consortium name="The Broad Institute Genome Sequencing Center for Infectious Disease"/>
            <person name="Wu L."/>
            <person name="Ma J."/>
        </authorList>
    </citation>
    <scope>NUCLEOTIDE SEQUENCE [LARGE SCALE GENOMIC DNA]</scope>
    <source>
        <strain evidence="9">IBRC-M 10813</strain>
    </source>
</reference>
<accession>A0ABV8JHN5</accession>
<comment type="caution">
    <text evidence="8">The sequence shown here is derived from an EMBL/GenBank/DDBJ whole genome shotgun (WGS) entry which is preliminary data.</text>
</comment>
<organism evidence="8 9">
    <name type="scientific">Salinithrix halophila</name>
    <dbReference type="NCBI Taxonomy" id="1485204"/>
    <lineage>
        <taxon>Bacteria</taxon>
        <taxon>Bacillati</taxon>
        <taxon>Bacillota</taxon>
        <taxon>Bacilli</taxon>
        <taxon>Bacillales</taxon>
        <taxon>Thermoactinomycetaceae</taxon>
        <taxon>Salinithrix</taxon>
    </lineage>
</organism>
<feature type="transmembrane region" description="Helical" evidence="6">
    <location>
        <begin position="12"/>
        <end position="33"/>
    </location>
</feature>
<evidence type="ECO:0000313" key="8">
    <source>
        <dbReference type="EMBL" id="MFC4075464.1"/>
    </source>
</evidence>
<evidence type="ECO:0000256" key="2">
    <source>
        <dbReference type="ARBA" id="ARBA00022448"/>
    </source>
</evidence>
<keyword evidence="9" id="KW-1185">Reference proteome</keyword>
<feature type="domain" description="Major facilitator superfamily (MFS) profile" evidence="7">
    <location>
        <begin position="1"/>
        <end position="415"/>
    </location>
</feature>
<evidence type="ECO:0000259" key="7">
    <source>
        <dbReference type="PROSITE" id="PS50850"/>
    </source>
</evidence>
<feature type="transmembrane region" description="Helical" evidence="6">
    <location>
        <begin position="79"/>
        <end position="98"/>
    </location>
</feature>
<protein>
    <submittedName>
        <fullName evidence="8">MFS transporter</fullName>
    </submittedName>
</protein>
<dbReference type="CDD" id="cd17482">
    <property type="entry name" value="MFS_YxiO_like"/>
    <property type="match status" value="1"/>
</dbReference>